<dbReference type="RefSeq" id="XP_033403288.1">
    <property type="nucleotide sequence ID" value="XM_033541645.1"/>
</dbReference>
<evidence type="ECO:0000259" key="1">
    <source>
        <dbReference type="PROSITE" id="PS50181"/>
    </source>
</evidence>
<accession>A0A6A6BU97</accession>
<keyword evidence="3" id="KW-1185">Reference proteome</keyword>
<dbReference type="Pfam" id="PF00646">
    <property type="entry name" value="F-box"/>
    <property type="match status" value="1"/>
</dbReference>
<name>A0A6A6BU97_9PEZI</name>
<dbReference type="CDD" id="cd09917">
    <property type="entry name" value="F-box_SF"/>
    <property type="match status" value="1"/>
</dbReference>
<dbReference type="AlphaFoldDB" id="A0A6A6BU97"/>
<dbReference type="PROSITE" id="PS50181">
    <property type="entry name" value="FBOX"/>
    <property type="match status" value="1"/>
</dbReference>
<dbReference type="OrthoDB" id="5279008at2759"/>
<gene>
    <name evidence="2" type="ORF">K452DRAFT_293973</name>
</gene>
<dbReference type="InterPro" id="IPR001810">
    <property type="entry name" value="F-box_dom"/>
</dbReference>
<feature type="domain" description="F-box" evidence="1">
    <location>
        <begin position="12"/>
        <end position="44"/>
    </location>
</feature>
<dbReference type="Proteomes" id="UP000799438">
    <property type="component" value="Unassembled WGS sequence"/>
</dbReference>
<dbReference type="SUPFAM" id="SSF81383">
    <property type="entry name" value="F-box domain"/>
    <property type="match status" value="1"/>
</dbReference>
<evidence type="ECO:0000313" key="3">
    <source>
        <dbReference type="Proteomes" id="UP000799438"/>
    </source>
</evidence>
<sequence length="93" mass="10348">MAMTLPARAGGSSPLETLPTEIVCRITDNLDIEDFQSLRLTCKEVEAKSVYSFGKCFLENVELYFIRDDLRTLVNISRSTKFAGSILVLANIS</sequence>
<proteinExistence type="predicted"/>
<protein>
    <recommendedName>
        <fullName evidence="1">F-box domain-containing protein</fullName>
    </recommendedName>
</protein>
<dbReference type="InterPro" id="IPR036047">
    <property type="entry name" value="F-box-like_dom_sf"/>
</dbReference>
<reference evidence="2" key="1">
    <citation type="journal article" date="2020" name="Stud. Mycol.">
        <title>101 Dothideomycetes genomes: a test case for predicting lifestyles and emergence of pathogens.</title>
        <authorList>
            <person name="Haridas S."/>
            <person name="Albert R."/>
            <person name="Binder M."/>
            <person name="Bloem J."/>
            <person name="Labutti K."/>
            <person name="Salamov A."/>
            <person name="Andreopoulos B."/>
            <person name="Baker S."/>
            <person name="Barry K."/>
            <person name="Bills G."/>
            <person name="Bluhm B."/>
            <person name="Cannon C."/>
            <person name="Castanera R."/>
            <person name="Culley D."/>
            <person name="Daum C."/>
            <person name="Ezra D."/>
            <person name="Gonzalez J."/>
            <person name="Henrissat B."/>
            <person name="Kuo A."/>
            <person name="Liang C."/>
            <person name="Lipzen A."/>
            <person name="Lutzoni F."/>
            <person name="Magnuson J."/>
            <person name="Mondo S."/>
            <person name="Nolan M."/>
            <person name="Ohm R."/>
            <person name="Pangilinan J."/>
            <person name="Park H.-J."/>
            <person name="Ramirez L."/>
            <person name="Alfaro M."/>
            <person name="Sun H."/>
            <person name="Tritt A."/>
            <person name="Yoshinaga Y."/>
            <person name="Zwiers L.-H."/>
            <person name="Turgeon B."/>
            <person name="Goodwin S."/>
            <person name="Spatafora J."/>
            <person name="Crous P."/>
            <person name="Grigoriev I."/>
        </authorList>
    </citation>
    <scope>NUCLEOTIDE SEQUENCE</scope>
    <source>
        <strain evidence="2">CBS 121167</strain>
    </source>
</reference>
<dbReference type="EMBL" id="ML995474">
    <property type="protein sequence ID" value="KAF2147580.1"/>
    <property type="molecule type" value="Genomic_DNA"/>
</dbReference>
<organism evidence="2 3">
    <name type="scientific">Aplosporella prunicola CBS 121167</name>
    <dbReference type="NCBI Taxonomy" id="1176127"/>
    <lineage>
        <taxon>Eukaryota</taxon>
        <taxon>Fungi</taxon>
        <taxon>Dikarya</taxon>
        <taxon>Ascomycota</taxon>
        <taxon>Pezizomycotina</taxon>
        <taxon>Dothideomycetes</taxon>
        <taxon>Dothideomycetes incertae sedis</taxon>
        <taxon>Botryosphaeriales</taxon>
        <taxon>Aplosporellaceae</taxon>
        <taxon>Aplosporella</taxon>
    </lineage>
</organism>
<dbReference type="GeneID" id="54299142"/>
<evidence type="ECO:0000313" key="2">
    <source>
        <dbReference type="EMBL" id="KAF2147580.1"/>
    </source>
</evidence>